<accession>A0AAD5H4B9</accession>
<evidence type="ECO:0000313" key="5">
    <source>
        <dbReference type="EMBL" id="KAI7840408.1"/>
    </source>
</evidence>
<dbReference type="AlphaFoldDB" id="A0AAD5H4B9"/>
<dbReference type="GO" id="GO:0004181">
    <property type="term" value="F:metallocarboxypeptidase activity"/>
    <property type="evidence" value="ECO:0007669"/>
    <property type="project" value="InterPro"/>
</dbReference>
<name>A0AAD5H4B9_9CHLO</name>
<evidence type="ECO:0000256" key="1">
    <source>
        <dbReference type="ARBA" id="ARBA00001947"/>
    </source>
</evidence>
<organism evidence="5 6">
    <name type="scientific">Chlorella ohadii</name>
    <dbReference type="NCBI Taxonomy" id="2649997"/>
    <lineage>
        <taxon>Eukaryota</taxon>
        <taxon>Viridiplantae</taxon>
        <taxon>Chlorophyta</taxon>
        <taxon>core chlorophytes</taxon>
        <taxon>Trebouxiophyceae</taxon>
        <taxon>Chlorellales</taxon>
        <taxon>Chlorellaceae</taxon>
        <taxon>Chlorella clade</taxon>
        <taxon>Chlorella</taxon>
    </lineage>
</organism>
<sequence length="424" mass="47529">MCPTPCPTAHYTCHPSSHRRWASEGTNRSCRGRSTVGVFVNSNYDSGNVDVVRITNPLDHVTHEVELKIHPDPYCASDKREHSQWFYFRVSNCADETLNVRILNAGQCSYPSAWKGYSVCASYDKKHWFRVPTSYDAATGVLSWTHVPAKGNVYYAYFAPYSYERHQQLVAEMQCYEDITLEMLGETLDGHDLDLLQVGREGEGKRRIWVVARQHPGESMAEWFVEGMLRRLLDRADPVSRSLLRDTVFYVVPCMCPDGVFRGHLRTNAAGANLNREWAAPSAEESPEVLLVLREMEEVGCDLLVDVHGDEELPYVFVAGNQGIPRWGPRLAGLHDAFCDAFKAASPDFQTKYGYPVAAPNTANLSLCSKQIGQKFDCLAVTLEMPFKDNANLPCPEQGWSPERSMKLGGAMLEAVLAVAPQLR</sequence>
<dbReference type="Pfam" id="PF18027">
    <property type="entry name" value="Pepdidase_M14_N"/>
    <property type="match status" value="1"/>
</dbReference>
<evidence type="ECO:0000256" key="2">
    <source>
        <dbReference type="ARBA" id="ARBA00005988"/>
    </source>
</evidence>
<comment type="caution">
    <text evidence="5">The sequence shown here is derived from an EMBL/GenBank/DDBJ whole genome shotgun (WGS) entry which is preliminary data.</text>
</comment>
<dbReference type="PANTHER" id="PTHR12756">
    <property type="entry name" value="CYTOSOLIC CARBOXYPEPTIDASE"/>
    <property type="match status" value="1"/>
</dbReference>
<gene>
    <name evidence="5" type="ORF">COHA_005839</name>
</gene>
<dbReference type="PANTHER" id="PTHR12756:SF11">
    <property type="entry name" value="CYTOSOLIC CARBOXYPEPTIDASE 1"/>
    <property type="match status" value="1"/>
</dbReference>
<reference evidence="5" key="1">
    <citation type="submission" date="2020-11" db="EMBL/GenBank/DDBJ databases">
        <title>Chlorella ohadii genome sequencing and assembly.</title>
        <authorList>
            <person name="Murik O."/>
            <person name="Treves H."/>
            <person name="Kedem I."/>
            <person name="Shotland Y."/>
            <person name="Kaplan A."/>
        </authorList>
    </citation>
    <scope>NUCLEOTIDE SEQUENCE</scope>
    <source>
        <strain evidence="5">1</strain>
    </source>
</reference>
<dbReference type="InterPro" id="IPR040626">
    <property type="entry name" value="Pepdidase_M14_N"/>
</dbReference>
<keyword evidence="6" id="KW-1185">Reference proteome</keyword>
<dbReference type="GO" id="GO:0008270">
    <property type="term" value="F:zinc ion binding"/>
    <property type="evidence" value="ECO:0007669"/>
    <property type="project" value="InterPro"/>
</dbReference>
<evidence type="ECO:0000313" key="6">
    <source>
        <dbReference type="Proteomes" id="UP001205105"/>
    </source>
</evidence>
<comment type="cofactor">
    <cofactor evidence="1">
        <name>Zn(2+)</name>
        <dbReference type="ChEBI" id="CHEBI:29105"/>
    </cofactor>
</comment>
<dbReference type="InterPro" id="IPR050821">
    <property type="entry name" value="Cytosolic_carboxypeptidase"/>
</dbReference>
<feature type="active site" description="Proton donor/acceptor" evidence="3">
    <location>
        <position position="384"/>
    </location>
</feature>
<evidence type="ECO:0000256" key="3">
    <source>
        <dbReference type="PROSITE-ProRule" id="PRU01379"/>
    </source>
</evidence>
<protein>
    <recommendedName>
        <fullName evidence="4">Peptidase M14 domain-containing protein</fullName>
    </recommendedName>
</protein>
<dbReference type="Pfam" id="PF00246">
    <property type="entry name" value="Peptidase_M14"/>
    <property type="match status" value="1"/>
</dbReference>
<dbReference type="InterPro" id="IPR000834">
    <property type="entry name" value="Peptidase_M14"/>
</dbReference>
<feature type="domain" description="Peptidase M14" evidence="4">
    <location>
        <begin position="159"/>
        <end position="423"/>
    </location>
</feature>
<dbReference type="Proteomes" id="UP001205105">
    <property type="component" value="Unassembled WGS sequence"/>
</dbReference>
<dbReference type="PROSITE" id="PS52035">
    <property type="entry name" value="PEPTIDASE_M14"/>
    <property type="match status" value="1"/>
</dbReference>
<dbReference type="Gene3D" id="3.40.630.10">
    <property type="entry name" value="Zn peptidases"/>
    <property type="match status" value="1"/>
</dbReference>
<dbReference type="Gene3D" id="2.60.40.3120">
    <property type="match status" value="1"/>
</dbReference>
<evidence type="ECO:0000259" key="4">
    <source>
        <dbReference type="PROSITE" id="PS52035"/>
    </source>
</evidence>
<dbReference type="SUPFAM" id="SSF53187">
    <property type="entry name" value="Zn-dependent exopeptidases"/>
    <property type="match status" value="1"/>
</dbReference>
<comment type="similarity">
    <text evidence="2 3">Belongs to the peptidase M14 family.</text>
</comment>
<dbReference type="EMBL" id="JADXDR010000080">
    <property type="protein sequence ID" value="KAI7840408.1"/>
    <property type="molecule type" value="Genomic_DNA"/>
</dbReference>
<proteinExistence type="inferred from homology"/>
<dbReference type="CDD" id="cd06234">
    <property type="entry name" value="M14_PaCCP-like"/>
    <property type="match status" value="1"/>
</dbReference>
<dbReference type="GO" id="GO:0006508">
    <property type="term" value="P:proteolysis"/>
    <property type="evidence" value="ECO:0007669"/>
    <property type="project" value="InterPro"/>
</dbReference>